<dbReference type="EMBL" id="KE356561">
    <property type="protein sequence ID" value="ERG94916.1"/>
    <property type="molecule type" value="Genomic_DNA"/>
</dbReference>
<evidence type="ECO:0000313" key="1">
    <source>
        <dbReference type="EMBL" id="ERG94916.1"/>
    </source>
</evidence>
<sequence>MDSLSYLFIWSESIVGKHEIQNIIDTVRNHAIPDRSVRDKTVSVVFK</sequence>
<name>U1PRG3_9EURY</name>
<accession>U1PRG3</accession>
<dbReference type="STRING" id="1238425.J07HQW2_01358"/>
<organism evidence="1 2">
    <name type="scientific">Haloquadratum walsbyi J07HQW2</name>
    <dbReference type="NCBI Taxonomy" id="1238425"/>
    <lineage>
        <taxon>Archaea</taxon>
        <taxon>Methanobacteriati</taxon>
        <taxon>Methanobacteriota</taxon>
        <taxon>Stenosarchaea group</taxon>
        <taxon>Halobacteria</taxon>
        <taxon>Halobacteriales</taxon>
        <taxon>Haloferacaceae</taxon>
        <taxon>Haloquadratum</taxon>
    </lineage>
</organism>
<proteinExistence type="predicted"/>
<protein>
    <submittedName>
        <fullName evidence="1">Uncharacterized protein</fullName>
    </submittedName>
</protein>
<dbReference type="AlphaFoldDB" id="U1PRG3"/>
<dbReference type="Proteomes" id="UP000030710">
    <property type="component" value="Unassembled WGS sequence"/>
</dbReference>
<gene>
    <name evidence="1" type="ORF">J07HQW2_01358</name>
</gene>
<evidence type="ECO:0000313" key="2">
    <source>
        <dbReference type="Proteomes" id="UP000030710"/>
    </source>
</evidence>
<reference evidence="1 2" key="1">
    <citation type="journal article" date="2013" name="PLoS ONE">
        <title>Assembly-driven community genomics of a hypersaline microbial ecosystem.</title>
        <authorList>
            <person name="Podell S."/>
            <person name="Ugalde J.A."/>
            <person name="Narasingarao P."/>
            <person name="Banfield J.F."/>
            <person name="Heidelberg K.B."/>
            <person name="Allen E.E."/>
        </authorList>
    </citation>
    <scope>NUCLEOTIDE SEQUENCE [LARGE SCALE GENOMIC DNA]</scope>
    <source>
        <strain evidence="2">J07HQW2</strain>
    </source>
</reference>
<dbReference type="HOGENOM" id="CLU_3163064_0_0_2"/>